<organism evidence="1 2">
    <name type="scientific">[Torrubiella] hemipterigena</name>
    <dbReference type="NCBI Taxonomy" id="1531966"/>
    <lineage>
        <taxon>Eukaryota</taxon>
        <taxon>Fungi</taxon>
        <taxon>Dikarya</taxon>
        <taxon>Ascomycota</taxon>
        <taxon>Pezizomycotina</taxon>
        <taxon>Sordariomycetes</taxon>
        <taxon>Hypocreomycetidae</taxon>
        <taxon>Hypocreales</taxon>
        <taxon>Clavicipitaceae</taxon>
        <taxon>Clavicipitaceae incertae sedis</taxon>
        <taxon>'Torrubiella' clade</taxon>
    </lineage>
</organism>
<dbReference type="HOGENOM" id="CLU_082819_0_0_1"/>
<evidence type="ECO:0000313" key="1">
    <source>
        <dbReference type="EMBL" id="CEJ94222.1"/>
    </source>
</evidence>
<reference evidence="1 2" key="1">
    <citation type="journal article" date="2015" name="Genome Announc.">
        <title>Draft Genome Sequence and Gene Annotation of the Entomopathogenic Fungus Verticillium hemipterigenum.</title>
        <authorList>
            <person name="Horn F."/>
            <person name="Habel A."/>
            <person name="Scharf D.H."/>
            <person name="Dworschak J."/>
            <person name="Brakhage A.A."/>
            <person name="Guthke R."/>
            <person name="Hertweck C."/>
            <person name="Linde J."/>
        </authorList>
    </citation>
    <scope>NUCLEOTIDE SEQUENCE [LARGE SCALE GENOMIC DNA]</scope>
</reference>
<dbReference type="OrthoDB" id="5374756at2759"/>
<gene>
    <name evidence="1" type="ORF">VHEMI09766</name>
</gene>
<sequence>MSEVILNNSSCPLGHLGSALVVDSRGVSVVSPSEPFNTSPEWTRKDLALYKQCSQEFSTQLARVEAVVAAITQSAIITGAVCVGGGPIACIAVGVLSILANFASIFVPVAGPDKPAGALPAIGMGSVLIHEDFQPTEAASTFDMLQESAQEGEWMEYGNSTVHGVHHKMHFRKQGRIMAIRATSATGASHKRDDNNDEGHIVSTYFWEDNNRAAWNDLQGTDLHPVADFIAQFVVDKNADISCADLITDTDGPIDVGVLTVHNNGQELGLMQHE</sequence>
<name>A0A0A1TS56_9HYPO</name>
<accession>A0A0A1TS56</accession>
<dbReference type="Proteomes" id="UP000039046">
    <property type="component" value="Unassembled WGS sequence"/>
</dbReference>
<dbReference type="AlphaFoldDB" id="A0A0A1TS56"/>
<evidence type="ECO:0000313" key="2">
    <source>
        <dbReference type="Proteomes" id="UP000039046"/>
    </source>
</evidence>
<keyword evidence="2" id="KW-1185">Reference proteome</keyword>
<dbReference type="EMBL" id="CDHN01000006">
    <property type="protein sequence ID" value="CEJ94222.1"/>
    <property type="molecule type" value="Genomic_DNA"/>
</dbReference>
<proteinExistence type="predicted"/>
<protein>
    <submittedName>
        <fullName evidence="1">Uncharacterized protein</fullName>
    </submittedName>
</protein>